<name>A0ABT6SB23_9ACTN</name>
<feature type="domain" description="AAA+ ATPase" evidence="1">
    <location>
        <begin position="33"/>
        <end position="308"/>
    </location>
</feature>
<dbReference type="InterPro" id="IPR027417">
    <property type="entry name" value="P-loop_NTPase"/>
</dbReference>
<proteinExistence type="predicted"/>
<keyword evidence="3" id="KW-1185">Reference proteome</keyword>
<sequence length="658" mass="70776">MAQQWPGRSTRDRAVHTYLKARVLPQGQAAAPAAPCTLLLGPRGSGKTTLLEALAGSSALLPMAHLDLARFAQSDKQPVDVLHEVAFTLQARRADPPQLTFHGCELTRKALTVPVDHMGREDARRAMAEALAIPLGKRLATAIEVGQIAGPLVGLPPLATAVLQLIPLAERTRAWGRMQTALGTRTSLTSTVSALDKLVAVSSDYHVTERGAQGRAEREIFDTFLTDLVRAYEGKEWAARCLLLLDNVDNPLGRRFLALLDAARTPHPGDPLVVIAATGSYPGAAPQPGPAALGLWPPGEPFAPEPLESGHVLGRLRNLTRAEVQEQAAEVVGAVPAPTGPPALGAVGVSWLGWIVHELTHGHPAATSHVLAELLDGSPTTPWDERLRRVLEPGPHSGQLLDRLLPLGLSHELRRILKQASACPDLAESLVSDGMPEGAAGPPAGLFEFCSDPLRTLHIDTGEERRDGGPGVPHPVLRRLLLGGLADPAAEHTRRRAAACARGDRLAEAYHALALGELPFAAAHLDDTFGSGDVRDWCAALCRLRRAPLPAPREADEHRPWLRYESLVRHLDDDSVGPRLRTITRLLAASWISPEPPEDPATDLVRDPYGDPLADPYAELYPEINARFNTLAAAHTGDVVWVATLLQKALQYSKEPWT</sequence>
<dbReference type="RefSeq" id="WP_282542648.1">
    <property type="nucleotide sequence ID" value="NZ_JASCIQ010000011.1"/>
</dbReference>
<dbReference type="EMBL" id="JASCIQ010000011">
    <property type="protein sequence ID" value="MDI3404708.1"/>
    <property type="molecule type" value="Genomic_DNA"/>
</dbReference>
<reference evidence="2 3" key="1">
    <citation type="submission" date="2023-05" db="EMBL/GenBank/DDBJ databases">
        <title>Draft genome sequence of Streptomyces sp. B-S-A6 isolated from a cave soil in Thailand.</title>
        <authorList>
            <person name="Chamroensaksri N."/>
            <person name="Muangham S."/>
        </authorList>
    </citation>
    <scope>NUCLEOTIDE SEQUENCE [LARGE SCALE GENOMIC DNA]</scope>
    <source>
        <strain evidence="2 3">B-S-A6</strain>
    </source>
</reference>
<dbReference type="SUPFAM" id="SSF52540">
    <property type="entry name" value="P-loop containing nucleoside triphosphate hydrolases"/>
    <property type="match status" value="1"/>
</dbReference>
<protein>
    <submittedName>
        <fullName evidence="2">ATP-binding protein</fullName>
    </submittedName>
</protein>
<keyword evidence="2" id="KW-0067">ATP-binding</keyword>
<gene>
    <name evidence="2" type="ORF">QIS96_12870</name>
</gene>
<dbReference type="GO" id="GO:0005524">
    <property type="term" value="F:ATP binding"/>
    <property type="evidence" value="ECO:0007669"/>
    <property type="project" value="UniProtKB-KW"/>
</dbReference>
<dbReference type="Proteomes" id="UP001223978">
    <property type="component" value="Unassembled WGS sequence"/>
</dbReference>
<evidence type="ECO:0000313" key="3">
    <source>
        <dbReference type="Proteomes" id="UP001223978"/>
    </source>
</evidence>
<evidence type="ECO:0000259" key="1">
    <source>
        <dbReference type="SMART" id="SM00382"/>
    </source>
</evidence>
<keyword evidence="2" id="KW-0547">Nucleotide-binding</keyword>
<evidence type="ECO:0000313" key="2">
    <source>
        <dbReference type="EMBL" id="MDI3404708.1"/>
    </source>
</evidence>
<accession>A0ABT6SB23</accession>
<dbReference type="InterPro" id="IPR003593">
    <property type="entry name" value="AAA+_ATPase"/>
</dbReference>
<dbReference type="SMART" id="SM00382">
    <property type="entry name" value="AAA"/>
    <property type="match status" value="1"/>
</dbReference>
<organism evidence="2 3">
    <name type="scientific">Streptomyces cavernicola</name>
    <dbReference type="NCBI Taxonomy" id="3043613"/>
    <lineage>
        <taxon>Bacteria</taxon>
        <taxon>Bacillati</taxon>
        <taxon>Actinomycetota</taxon>
        <taxon>Actinomycetes</taxon>
        <taxon>Kitasatosporales</taxon>
        <taxon>Streptomycetaceae</taxon>
        <taxon>Streptomyces</taxon>
    </lineage>
</organism>
<comment type="caution">
    <text evidence="2">The sequence shown here is derived from an EMBL/GenBank/DDBJ whole genome shotgun (WGS) entry which is preliminary data.</text>
</comment>